<accession>A0A917DIJ1</accession>
<organism evidence="2 3">
    <name type="scientific">Microbacterium faecale</name>
    <dbReference type="NCBI Taxonomy" id="1804630"/>
    <lineage>
        <taxon>Bacteria</taxon>
        <taxon>Bacillati</taxon>
        <taxon>Actinomycetota</taxon>
        <taxon>Actinomycetes</taxon>
        <taxon>Micrococcales</taxon>
        <taxon>Microbacteriaceae</taxon>
        <taxon>Microbacterium</taxon>
    </lineage>
</organism>
<reference evidence="2" key="2">
    <citation type="submission" date="2020-09" db="EMBL/GenBank/DDBJ databases">
        <authorList>
            <person name="Sun Q."/>
            <person name="Zhou Y."/>
        </authorList>
    </citation>
    <scope>NUCLEOTIDE SEQUENCE</scope>
    <source>
        <strain evidence="2">CGMCC 1.15152</strain>
    </source>
</reference>
<dbReference type="AlphaFoldDB" id="A0A917DIJ1"/>
<feature type="transmembrane region" description="Helical" evidence="1">
    <location>
        <begin position="143"/>
        <end position="164"/>
    </location>
</feature>
<evidence type="ECO:0000313" key="2">
    <source>
        <dbReference type="EMBL" id="GGD41281.1"/>
    </source>
</evidence>
<dbReference type="Proteomes" id="UP000633205">
    <property type="component" value="Unassembled WGS sequence"/>
</dbReference>
<feature type="transmembrane region" description="Helical" evidence="1">
    <location>
        <begin position="20"/>
        <end position="48"/>
    </location>
</feature>
<comment type="caution">
    <text evidence="2">The sequence shown here is derived from an EMBL/GenBank/DDBJ whole genome shotgun (WGS) entry which is preliminary data.</text>
</comment>
<keyword evidence="1" id="KW-0812">Transmembrane</keyword>
<feature type="transmembrane region" description="Helical" evidence="1">
    <location>
        <begin position="55"/>
        <end position="72"/>
    </location>
</feature>
<evidence type="ECO:0000313" key="3">
    <source>
        <dbReference type="Proteomes" id="UP000633205"/>
    </source>
</evidence>
<sequence>MKDDVLLIGRAVPGALIRAASAGVSIAGVWLVGAPLFWIAVAAVAAVVGAIVPRTMFAWIALAALPVALTLQSPDLGHTCVAVAALHLGHVLATLSGVVSLRSRVALRALIPTARRVLIVQVVAQAAALFAFAIPAADGRGAAWIAPVGALAVAATAVMLVRGISQKKHGRR</sequence>
<keyword evidence="3" id="KW-1185">Reference proteome</keyword>
<dbReference type="RefSeq" id="WP_188712336.1">
    <property type="nucleotide sequence ID" value="NZ_BMHO01000001.1"/>
</dbReference>
<protein>
    <submittedName>
        <fullName evidence="2">Uncharacterized protein</fullName>
    </submittedName>
</protein>
<proteinExistence type="predicted"/>
<feature type="transmembrane region" description="Helical" evidence="1">
    <location>
        <begin position="84"/>
        <end position="105"/>
    </location>
</feature>
<gene>
    <name evidence="2" type="ORF">GCM10010915_22780</name>
</gene>
<keyword evidence="1" id="KW-0472">Membrane</keyword>
<keyword evidence="1" id="KW-1133">Transmembrane helix</keyword>
<feature type="transmembrane region" description="Helical" evidence="1">
    <location>
        <begin position="117"/>
        <end position="137"/>
    </location>
</feature>
<name>A0A917DIJ1_9MICO</name>
<dbReference type="EMBL" id="BMHO01000001">
    <property type="protein sequence ID" value="GGD41281.1"/>
    <property type="molecule type" value="Genomic_DNA"/>
</dbReference>
<evidence type="ECO:0000256" key="1">
    <source>
        <dbReference type="SAM" id="Phobius"/>
    </source>
</evidence>
<reference evidence="2" key="1">
    <citation type="journal article" date="2014" name="Int. J. Syst. Evol. Microbiol.">
        <title>Complete genome sequence of Corynebacterium casei LMG S-19264T (=DSM 44701T), isolated from a smear-ripened cheese.</title>
        <authorList>
            <consortium name="US DOE Joint Genome Institute (JGI-PGF)"/>
            <person name="Walter F."/>
            <person name="Albersmeier A."/>
            <person name="Kalinowski J."/>
            <person name="Ruckert C."/>
        </authorList>
    </citation>
    <scope>NUCLEOTIDE SEQUENCE</scope>
    <source>
        <strain evidence="2">CGMCC 1.15152</strain>
    </source>
</reference>